<protein>
    <recommendedName>
        <fullName evidence="3">Opacity protein and related surface antigens</fullName>
    </recommendedName>
</protein>
<dbReference type="RefSeq" id="WP_058470335.1">
    <property type="nucleotide sequence ID" value="NZ_CAAAIC010000002.1"/>
</dbReference>
<comment type="caution">
    <text evidence="1">The sequence shown here is derived from an EMBL/GenBank/DDBJ whole genome shotgun (WGS) entry which is preliminary data.</text>
</comment>
<evidence type="ECO:0008006" key="3">
    <source>
        <dbReference type="Google" id="ProtNLM"/>
    </source>
</evidence>
<dbReference type="InterPro" id="IPR011250">
    <property type="entry name" value="OMP/PagP_B-barrel"/>
</dbReference>
<evidence type="ECO:0000313" key="2">
    <source>
        <dbReference type="Proteomes" id="UP000055035"/>
    </source>
</evidence>
<proteinExistence type="predicted"/>
<keyword evidence="2" id="KW-1185">Reference proteome</keyword>
<sequence length="248" mass="27248">MSKNHFLSLATGVFLPIVVSAGSMGEPFQPTWQWVGAISAGPAWTRTLQNQTLYLAPEIEKAYIANKHTDALASGELFLGLQEAFSPDWHGQIGLAGVVSGNAKLQGIIWDDADPQFANYRYDYKLFHSHIAVKGKLFKELGYWVTPWVSGSLGVGFNRSYDFNNSPLIPEALANSNFSNHTKTAFTYTVGAGVQKHLGAHWSIGAGYEFADWGKSELGKAAGQLFDNRLKLNHLYSNAVLFNLTYLA</sequence>
<dbReference type="STRING" id="456.Ljor_0789"/>
<dbReference type="SUPFAM" id="SSF56925">
    <property type="entry name" value="OMPA-like"/>
    <property type="match status" value="1"/>
</dbReference>
<accession>A0A0W0V8M8</accession>
<gene>
    <name evidence="1" type="ORF">Ljor_0789</name>
</gene>
<reference evidence="1 2" key="1">
    <citation type="submission" date="2015-11" db="EMBL/GenBank/DDBJ databases">
        <title>Genomic analysis of 38 Legionella species identifies large and diverse effector repertoires.</title>
        <authorList>
            <person name="Burstein D."/>
            <person name="Amaro F."/>
            <person name="Zusman T."/>
            <person name="Lifshitz Z."/>
            <person name="Cohen O."/>
            <person name="Gilbert J.A."/>
            <person name="Pupko T."/>
            <person name="Shuman H.A."/>
            <person name="Segal G."/>
        </authorList>
    </citation>
    <scope>NUCLEOTIDE SEQUENCE [LARGE SCALE GENOMIC DNA]</scope>
    <source>
        <strain evidence="1 2">BL-540</strain>
    </source>
</reference>
<dbReference type="AlphaFoldDB" id="A0A0W0V8M8"/>
<dbReference type="Proteomes" id="UP000055035">
    <property type="component" value="Unassembled WGS sequence"/>
</dbReference>
<evidence type="ECO:0000313" key="1">
    <source>
        <dbReference type="EMBL" id="KTD16483.1"/>
    </source>
</evidence>
<organism evidence="1 2">
    <name type="scientific">Legionella jordanis</name>
    <dbReference type="NCBI Taxonomy" id="456"/>
    <lineage>
        <taxon>Bacteria</taxon>
        <taxon>Pseudomonadati</taxon>
        <taxon>Pseudomonadota</taxon>
        <taxon>Gammaproteobacteria</taxon>
        <taxon>Legionellales</taxon>
        <taxon>Legionellaceae</taxon>
        <taxon>Legionella</taxon>
    </lineage>
</organism>
<name>A0A0W0V8M8_9GAMM</name>
<dbReference type="Gene3D" id="2.40.160.20">
    <property type="match status" value="1"/>
</dbReference>
<dbReference type="OrthoDB" id="5647782at2"/>
<dbReference type="EMBL" id="LNYJ01000011">
    <property type="protein sequence ID" value="KTD16483.1"/>
    <property type="molecule type" value="Genomic_DNA"/>
</dbReference>
<dbReference type="PATRIC" id="fig|456.5.peg.838"/>